<keyword evidence="2" id="KW-1185">Reference proteome</keyword>
<comment type="caution">
    <text evidence="1">The sequence shown here is derived from an EMBL/GenBank/DDBJ whole genome shotgun (WGS) entry which is preliminary data.</text>
</comment>
<evidence type="ECO:0000313" key="1">
    <source>
        <dbReference type="EMBL" id="EFU31320.1"/>
    </source>
</evidence>
<organism evidence="1 2">
    <name type="scientific">Segatella buccae ATCC 33574</name>
    <dbReference type="NCBI Taxonomy" id="873513"/>
    <lineage>
        <taxon>Bacteria</taxon>
        <taxon>Pseudomonadati</taxon>
        <taxon>Bacteroidota</taxon>
        <taxon>Bacteroidia</taxon>
        <taxon>Bacteroidales</taxon>
        <taxon>Prevotellaceae</taxon>
        <taxon>Segatella</taxon>
    </lineage>
</organism>
<name>E6K574_9BACT</name>
<reference evidence="1 2" key="1">
    <citation type="submission" date="2010-10" db="EMBL/GenBank/DDBJ databases">
        <authorList>
            <person name="Muzny D."/>
            <person name="Qin X."/>
            <person name="Deng J."/>
            <person name="Jiang H."/>
            <person name="Liu Y."/>
            <person name="Qu J."/>
            <person name="Song X.-Z."/>
            <person name="Zhang L."/>
            <person name="Thornton R."/>
            <person name="Coyle M."/>
            <person name="Francisco L."/>
            <person name="Jackson L."/>
            <person name="Javaid M."/>
            <person name="Korchina V."/>
            <person name="Kovar C."/>
            <person name="Mata R."/>
            <person name="Mathew T."/>
            <person name="Ngo R."/>
            <person name="Nguyen L."/>
            <person name="Nguyen N."/>
            <person name="Okwuonu G."/>
            <person name="Ongeri F."/>
            <person name="Pham C."/>
            <person name="Simmons D."/>
            <person name="Wilczek-Boney K."/>
            <person name="Hale W."/>
            <person name="Jakkamsetti A."/>
            <person name="Pham P."/>
            <person name="Ruth R."/>
            <person name="San Lucas F."/>
            <person name="Warren J."/>
            <person name="Zhang J."/>
            <person name="Zhao Z."/>
            <person name="Zhou C."/>
            <person name="Zhu D."/>
            <person name="Lee S."/>
            <person name="Bess C."/>
            <person name="Blankenburg K."/>
            <person name="Forbes L."/>
            <person name="Fu Q."/>
            <person name="Gubbala S."/>
            <person name="Hirani K."/>
            <person name="Jayaseelan J.C."/>
            <person name="Lara F."/>
            <person name="Munidasa M."/>
            <person name="Palculict T."/>
            <person name="Patil S."/>
            <person name="Pu L.-L."/>
            <person name="Saada N."/>
            <person name="Tang L."/>
            <person name="Weissenberger G."/>
            <person name="Zhu Y."/>
            <person name="Hemphill L."/>
            <person name="Shang Y."/>
            <person name="Youmans B."/>
            <person name="Ayvaz T."/>
            <person name="Ross M."/>
            <person name="Santibanez J."/>
            <person name="Aqrawi P."/>
            <person name="Gross S."/>
            <person name="Joshi V."/>
            <person name="Fowler G."/>
            <person name="Nazareth L."/>
            <person name="Reid J."/>
            <person name="Worley K."/>
            <person name="Petrosino J."/>
            <person name="Highlander S."/>
            <person name="Gibbs R."/>
        </authorList>
    </citation>
    <scope>NUCLEOTIDE SEQUENCE [LARGE SCALE GENOMIC DNA]</scope>
    <source>
        <strain evidence="1 2">ATCC 33574</strain>
    </source>
</reference>
<dbReference type="EMBL" id="AEPD01000015">
    <property type="protein sequence ID" value="EFU31320.1"/>
    <property type="molecule type" value="Genomic_DNA"/>
</dbReference>
<proteinExistence type="predicted"/>
<protein>
    <submittedName>
        <fullName evidence="1">Uncharacterized protein</fullName>
    </submittedName>
</protein>
<dbReference type="HOGENOM" id="CLU_2918803_0_0_10"/>
<dbReference type="AlphaFoldDB" id="E6K574"/>
<sequence length="61" mass="6941">MRNILTLNGIVFKVVIAAYTISGIKYSNDFILIPGQWLFPDLLLFPPRLLNFENCAIISKD</sequence>
<dbReference type="STRING" id="873513.HMPREF6485_0713"/>
<evidence type="ECO:0000313" key="2">
    <source>
        <dbReference type="Proteomes" id="UP000003112"/>
    </source>
</evidence>
<accession>E6K574</accession>
<gene>
    <name evidence="1" type="ORF">HMPREF6485_0713</name>
</gene>
<dbReference type="Proteomes" id="UP000003112">
    <property type="component" value="Unassembled WGS sequence"/>
</dbReference>